<sequence>MDDQGLHYYDYTTIGKKIKAILLPIVTKESLVKYPTIKSISLVVGEGMTVPEGIGPNGPISASFYVVGSMVEHFESPYYLAFKLNNNQEVALDLSKNAKDKTSIKQVISLLETNTNTKVNLVKEKF</sequence>
<evidence type="ECO:0000313" key="1">
    <source>
        <dbReference type="EMBL" id="KRO00012.1"/>
    </source>
</evidence>
<gene>
    <name evidence="1" type="ORF">IV57_GL002026</name>
</gene>
<reference evidence="1 2" key="1">
    <citation type="journal article" date="2015" name="Genome Announc.">
        <title>Expanding the biotechnology potential of lactobacilli through comparative genomics of 213 strains and associated genera.</title>
        <authorList>
            <person name="Sun Z."/>
            <person name="Harris H.M."/>
            <person name="McCann A."/>
            <person name="Guo C."/>
            <person name="Argimon S."/>
            <person name="Zhang W."/>
            <person name="Yang X."/>
            <person name="Jeffery I.B."/>
            <person name="Cooney J.C."/>
            <person name="Kagawa T.F."/>
            <person name="Liu W."/>
            <person name="Song Y."/>
            <person name="Salvetti E."/>
            <person name="Wrobel A."/>
            <person name="Rasinkangas P."/>
            <person name="Parkhill J."/>
            <person name="Rea M.C."/>
            <person name="O'Sullivan O."/>
            <person name="Ritari J."/>
            <person name="Douillard F.P."/>
            <person name="Paul Ross R."/>
            <person name="Yang R."/>
            <person name="Briner A.E."/>
            <person name="Felis G.E."/>
            <person name="de Vos W.M."/>
            <person name="Barrangou R."/>
            <person name="Klaenhammer T.R."/>
            <person name="Caufield P.W."/>
            <person name="Cui Y."/>
            <person name="Zhang H."/>
            <person name="O'Toole P.W."/>
        </authorList>
    </citation>
    <scope>NUCLEOTIDE SEQUENCE [LARGE SCALE GENOMIC DNA]</scope>
    <source>
        <strain evidence="1 2">DSM 24716</strain>
    </source>
</reference>
<protein>
    <submittedName>
        <fullName evidence="1">Uncharacterized protein</fullName>
    </submittedName>
</protein>
<dbReference type="EMBL" id="JQCF01000005">
    <property type="protein sequence ID" value="KRO00012.1"/>
    <property type="molecule type" value="Genomic_DNA"/>
</dbReference>
<comment type="caution">
    <text evidence="1">The sequence shown here is derived from an EMBL/GenBank/DDBJ whole genome shotgun (WGS) entry which is preliminary data.</text>
</comment>
<keyword evidence="2" id="KW-1185">Reference proteome</keyword>
<evidence type="ECO:0000313" key="2">
    <source>
        <dbReference type="Proteomes" id="UP000051006"/>
    </source>
</evidence>
<dbReference type="AlphaFoldDB" id="A0A0R2LIT7"/>
<name>A0A0R2LIT7_9LACO</name>
<proteinExistence type="predicted"/>
<dbReference type="PATRIC" id="fig|993692.3.peg.2058"/>
<dbReference type="Proteomes" id="UP000051006">
    <property type="component" value="Unassembled WGS sequence"/>
</dbReference>
<accession>A0A0R2LIT7</accession>
<dbReference type="STRING" id="993692.IV57_GL002026"/>
<organism evidence="1 2">
    <name type="scientific">Companilactobacillus kimchiensis</name>
    <dbReference type="NCBI Taxonomy" id="993692"/>
    <lineage>
        <taxon>Bacteria</taxon>
        <taxon>Bacillati</taxon>
        <taxon>Bacillota</taxon>
        <taxon>Bacilli</taxon>
        <taxon>Lactobacillales</taxon>
        <taxon>Lactobacillaceae</taxon>
        <taxon>Companilactobacillus</taxon>
    </lineage>
</organism>